<reference evidence="2" key="1">
    <citation type="submission" date="2012-01" db="EMBL/GenBank/DDBJ databases">
        <authorList>
            <person name="Summers A.O."/>
            <person name="Wireman J."/>
            <person name="Williams L.E."/>
        </authorList>
    </citation>
    <scope>NUCLEOTIDE SEQUENCE</scope>
    <source>
        <strain evidence="2">SGSC3045</strain>
        <plasmid evidence="2">pSGSC3045-121</plasmid>
    </source>
</reference>
<proteinExistence type="predicted"/>
<sequence length="38" mass="4572">MLRHNKSIPDTRYYPFFRLRDTKPPNAPKTLQAGSYYQ</sequence>
<feature type="region of interest" description="Disordered" evidence="1">
    <location>
        <begin position="18"/>
        <end position="38"/>
    </location>
</feature>
<keyword evidence="2" id="KW-0614">Plasmid</keyword>
<evidence type="ECO:0000313" key="2">
    <source>
        <dbReference type="EMBL" id="AFK90344.1"/>
    </source>
</evidence>
<accession>I3W417</accession>
<dbReference type="EMBL" id="JQ418541">
    <property type="protein sequence ID" value="AFK90344.1"/>
    <property type="molecule type" value="Genomic_DNA"/>
</dbReference>
<name>I3W417_SALER</name>
<protein>
    <submittedName>
        <fullName evidence="2">Uncharacterized protein</fullName>
    </submittedName>
</protein>
<dbReference type="AlphaFoldDB" id="I3W417"/>
<geneLocation type="plasmid" evidence="2">
    <name>pSGSC3045-121</name>
</geneLocation>
<evidence type="ECO:0000256" key="1">
    <source>
        <dbReference type="SAM" id="MobiDB-lite"/>
    </source>
</evidence>
<organism evidence="2">
    <name type="scientific">Salmonella enterica subsp. salamae</name>
    <dbReference type="NCBI Taxonomy" id="59202"/>
    <lineage>
        <taxon>Bacteria</taxon>
        <taxon>Pseudomonadati</taxon>
        <taxon>Pseudomonadota</taxon>
        <taxon>Gammaproteobacteria</taxon>
        <taxon>Enterobacterales</taxon>
        <taxon>Enterobacteriaceae</taxon>
        <taxon>Salmonella</taxon>
    </lineage>
</organism>